<organism evidence="1 2">
    <name type="scientific">Thermoanaerobacterium xylanolyticum (strain ATCC 49914 / DSM 7097 / LX-11)</name>
    <dbReference type="NCBI Taxonomy" id="858215"/>
    <lineage>
        <taxon>Bacteria</taxon>
        <taxon>Bacillati</taxon>
        <taxon>Bacillota</taxon>
        <taxon>Clostridia</taxon>
        <taxon>Thermoanaerobacterales</taxon>
        <taxon>Thermoanaerobacteraceae</taxon>
        <taxon>Thermoanaerobacterium</taxon>
    </lineage>
</organism>
<accession>F6BLV0</accession>
<dbReference type="Proteomes" id="UP000007239">
    <property type="component" value="Chromosome"/>
</dbReference>
<dbReference type="HOGENOM" id="CLU_2235320_0_0_9"/>
<proteinExistence type="predicted"/>
<dbReference type="AlphaFoldDB" id="F6BLV0"/>
<protein>
    <submittedName>
        <fullName evidence="1">Uncharacterized protein</fullName>
    </submittedName>
</protein>
<dbReference type="STRING" id="858215.Thexy_2299"/>
<evidence type="ECO:0000313" key="1">
    <source>
        <dbReference type="EMBL" id="AEF18301.1"/>
    </source>
</evidence>
<name>F6BLV0_THEXL</name>
<dbReference type="KEGG" id="txy:Thexy_2299"/>
<sequence>MVLKRNKLYEVKELIEAIDDVMPELEKEIEDRKKGIPGYGKVNQLEFIKKELEELRKMAVENRLPPKNKRALEYPWYFTDGWKVEPQIERKLWDIARMYGRQLKD</sequence>
<dbReference type="eggNOG" id="ENOG5034AJU">
    <property type="taxonomic scope" value="Bacteria"/>
</dbReference>
<dbReference type="EMBL" id="CP002739">
    <property type="protein sequence ID" value="AEF18301.1"/>
    <property type="molecule type" value="Genomic_DNA"/>
</dbReference>
<gene>
    <name evidence="1" type="ordered locus">Thexy_2299</name>
</gene>
<dbReference type="RefSeq" id="WP_013789027.1">
    <property type="nucleotide sequence ID" value="NC_015555.1"/>
</dbReference>
<reference evidence="1" key="1">
    <citation type="submission" date="2011-05" db="EMBL/GenBank/DDBJ databases">
        <title>Complete sequence of Thermoanaerobacterium xylanolyticum LX-11.</title>
        <authorList>
            <consortium name="US DOE Joint Genome Institute"/>
            <person name="Lucas S."/>
            <person name="Han J."/>
            <person name="Lapidus A."/>
            <person name="Cheng J.-F."/>
            <person name="Goodwin L."/>
            <person name="Pitluck S."/>
            <person name="Peters L."/>
            <person name="Mikhailova N."/>
            <person name="Lu M."/>
            <person name="Han C."/>
            <person name="Tapia R."/>
            <person name="Land M."/>
            <person name="Hauser L."/>
            <person name="Kyrpides N."/>
            <person name="Ivanova N."/>
            <person name="Pagani I."/>
            <person name="Hemme C."/>
            <person name="Woyke T."/>
        </authorList>
    </citation>
    <scope>NUCLEOTIDE SEQUENCE</scope>
    <source>
        <strain evidence="1">LX-11</strain>
    </source>
</reference>
<evidence type="ECO:0000313" key="2">
    <source>
        <dbReference type="Proteomes" id="UP000007239"/>
    </source>
</evidence>
<keyword evidence="2" id="KW-1185">Reference proteome</keyword>